<dbReference type="OrthoDB" id="883146at2"/>
<sequence length="193" mass="20928">MFTFLTIWSTWLLATGSIYQAPPAAFPDVPTITETSVGQARIGMSTAQLKKLYKGCAFSPTSMAAYGFDEHESKPSGVTVSYAGKKLFVYFPDWKTKKQLAGLIALHPAYRTAKGIHVNSTSGQLKAALPGVVVVPNMMDANLEVAFSGSVEKPGIQYVFYKQGNVGNYVVADTPVKISVSNAKITWIQVYPH</sequence>
<comment type="caution">
    <text evidence="2">The sequence shown here is derived from an EMBL/GenBank/DDBJ whole genome shotgun (WGS) entry which is preliminary data.</text>
</comment>
<evidence type="ECO:0000313" key="2">
    <source>
        <dbReference type="EMBL" id="RAK65308.1"/>
    </source>
</evidence>
<keyword evidence="3" id="KW-1185">Reference proteome</keyword>
<accession>A0A328BK08</accession>
<evidence type="ECO:0000256" key="1">
    <source>
        <dbReference type="SAM" id="SignalP"/>
    </source>
</evidence>
<dbReference type="AlphaFoldDB" id="A0A328BK08"/>
<evidence type="ECO:0000313" key="3">
    <source>
        <dbReference type="Proteomes" id="UP000248553"/>
    </source>
</evidence>
<feature type="chain" id="PRO_5016238391" evidence="1">
    <location>
        <begin position="21"/>
        <end position="193"/>
    </location>
</feature>
<dbReference type="EMBL" id="QHKM01000005">
    <property type="protein sequence ID" value="RAK65308.1"/>
    <property type="molecule type" value="Genomic_DNA"/>
</dbReference>
<reference evidence="3" key="1">
    <citation type="submission" date="2018-05" db="EMBL/GenBank/DDBJ databases">
        <authorList>
            <person name="Nie L."/>
        </authorList>
    </citation>
    <scope>NUCLEOTIDE SEQUENCE [LARGE SCALE GENOMIC DNA]</scope>
    <source>
        <strain evidence="3">NL</strain>
    </source>
</reference>
<organism evidence="2 3">
    <name type="scientific">Hymenobacter edaphi</name>
    <dbReference type="NCBI Taxonomy" id="2211146"/>
    <lineage>
        <taxon>Bacteria</taxon>
        <taxon>Pseudomonadati</taxon>
        <taxon>Bacteroidota</taxon>
        <taxon>Cytophagia</taxon>
        <taxon>Cytophagales</taxon>
        <taxon>Hymenobacteraceae</taxon>
        <taxon>Hymenobacter</taxon>
    </lineage>
</organism>
<dbReference type="Proteomes" id="UP000248553">
    <property type="component" value="Unassembled WGS sequence"/>
</dbReference>
<feature type="signal peptide" evidence="1">
    <location>
        <begin position="1"/>
        <end position="20"/>
    </location>
</feature>
<keyword evidence="1" id="KW-0732">Signal</keyword>
<protein>
    <submittedName>
        <fullName evidence="2">Uncharacterized protein</fullName>
    </submittedName>
</protein>
<proteinExistence type="predicted"/>
<dbReference type="RefSeq" id="WP_111479391.1">
    <property type="nucleotide sequence ID" value="NZ_QHKM01000005.1"/>
</dbReference>
<gene>
    <name evidence="2" type="ORF">DLM85_17435</name>
</gene>
<name>A0A328BK08_9BACT</name>